<dbReference type="EMBL" id="CP040846">
    <property type="protein sequence ID" value="QDA30358.1"/>
    <property type="molecule type" value="Genomic_DNA"/>
</dbReference>
<proteinExistence type="predicted"/>
<dbReference type="Proteomes" id="UP000306007">
    <property type="component" value="Chromosome"/>
</dbReference>
<dbReference type="InterPro" id="IPR018765">
    <property type="entry name" value="DUF2341"/>
</dbReference>
<organism evidence="2 3">
    <name type="scientific">Thermococcus indicus</name>
    <dbReference type="NCBI Taxonomy" id="2586643"/>
    <lineage>
        <taxon>Archaea</taxon>
        <taxon>Methanobacteriati</taxon>
        <taxon>Methanobacteriota</taxon>
        <taxon>Thermococci</taxon>
        <taxon>Thermococcales</taxon>
        <taxon>Thermococcaceae</taxon>
        <taxon>Thermococcus</taxon>
    </lineage>
</organism>
<accession>A0A4Y5SHY8</accession>
<keyword evidence="3" id="KW-1185">Reference proteome</keyword>
<sequence length="368" mass="41729">MPRHHIDAKLPLVALLMTALLLTPSLAVPSIWVSVQSIGASQCEKFWIDVNVTNLENRELVNYTFNITMPSEGIVAYSRLKLSNVYVVDENGKPLYYWVMRKSSSVFTVFFKVPHIAPNGRATVRIYYGSDNPYRRYRKPAELFVYWESFNSLKNYPHVDSGIFSSSGAFGSGERYIKKGKLVVNSTISTDWWSGSTAKEAELVRLKVDDSYAVVFKFKRGSGKQGVVSYPFYMFIHADVGNGDRYDYIAIKENSNSKFRFEFGNDRSGSDETNKYAGKQYYLGEILVTPRNSTGRIEKFSSGALVASYTFETSNRFRNREISIGFGQANADWWSTVNLLAYIDWVCVVRYSRYTAEIAGMGAECGFN</sequence>
<protein>
    <submittedName>
        <fullName evidence="2">DUF2341 domain-containing protein</fullName>
    </submittedName>
</protein>
<dbReference type="OrthoDB" id="101518at2157"/>
<name>A0A4Y5SHY8_9EURY</name>
<evidence type="ECO:0000313" key="3">
    <source>
        <dbReference type="Proteomes" id="UP000306007"/>
    </source>
</evidence>
<evidence type="ECO:0000313" key="2">
    <source>
        <dbReference type="EMBL" id="QDA30358.1"/>
    </source>
</evidence>
<dbReference type="Pfam" id="PF10102">
    <property type="entry name" value="DUF2341"/>
    <property type="match status" value="1"/>
</dbReference>
<evidence type="ECO:0000259" key="1">
    <source>
        <dbReference type="Pfam" id="PF10102"/>
    </source>
</evidence>
<reference evidence="2 3" key="1">
    <citation type="submission" date="2019-06" db="EMBL/GenBank/DDBJ databases">
        <title>Thermococcus indicus sp. nov., a Fe(III)-reducing hyperthermophilic archaeon isolated from the Onnuri vent field of the Central Indian Ocean ridge.</title>
        <authorList>
            <person name="Lim J.K."/>
            <person name="Kim Y.J."/>
            <person name="Kwon K.K."/>
        </authorList>
    </citation>
    <scope>NUCLEOTIDE SEQUENCE [LARGE SCALE GENOMIC DNA]</scope>
    <source>
        <strain evidence="2 3">IOH1</strain>
    </source>
</reference>
<feature type="domain" description="DUF2341" evidence="1">
    <location>
        <begin position="83"/>
        <end position="152"/>
    </location>
</feature>
<dbReference type="RefSeq" id="WP_139679756.1">
    <property type="nucleotide sequence ID" value="NZ_CP040846.1"/>
</dbReference>
<dbReference type="KEGG" id="tic:FH039_00250"/>
<dbReference type="AlphaFoldDB" id="A0A4Y5SHY8"/>
<gene>
    <name evidence="2" type="ORF">FH039_00250</name>
</gene>
<dbReference type="GeneID" id="40473568"/>